<evidence type="ECO:0000256" key="1">
    <source>
        <dbReference type="ARBA" id="ARBA00003944"/>
    </source>
</evidence>
<keyword evidence="6" id="KW-0966">Cell projection</keyword>
<dbReference type="RefSeq" id="WP_090253853.1">
    <property type="nucleotide sequence ID" value="NZ_FOAA01000010.1"/>
</dbReference>
<evidence type="ECO:0000313" key="7">
    <source>
        <dbReference type="Proteomes" id="UP000199256"/>
    </source>
</evidence>
<keyword evidence="3" id="KW-1005">Bacterial flagellum biogenesis</keyword>
<dbReference type="OrthoDB" id="1792985at2"/>
<dbReference type="InterPro" id="IPR052563">
    <property type="entry name" value="FliK"/>
</dbReference>
<evidence type="ECO:0000256" key="2">
    <source>
        <dbReference type="ARBA" id="ARBA00009149"/>
    </source>
</evidence>
<feature type="domain" description="Flagellar hook-length control protein-like C-terminal" evidence="5">
    <location>
        <begin position="218"/>
        <end position="299"/>
    </location>
</feature>
<dbReference type="InterPro" id="IPR001635">
    <property type="entry name" value="Flag_hook_Flik"/>
</dbReference>
<dbReference type="Pfam" id="PF02120">
    <property type="entry name" value="Flg_hook"/>
    <property type="match status" value="1"/>
</dbReference>
<dbReference type="GO" id="GO:0009424">
    <property type="term" value="C:bacterial-type flagellum hook"/>
    <property type="evidence" value="ECO:0007669"/>
    <property type="project" value="InterPro"/>
</dbReference>
<dbReference type="Proteomes" id="UP000199256">
    <property type="component" value="Unassembled WGS sequence"/>
</dbReference>
<evidence type="ECO:0000256" key="3">
    <source>
        <dbReference type="ARBA" id="ARBA00022795"/>
    </source>
</evidence>
<reference evidence="7" key="1">
    <citation type="submission" date="2016-10" db="EMBL/GenBank/DDBJ databases">
        <authorList>
            <person name="Varghese N."/>
            <person name="Submissions S."/>
        </authorList>
    </citation>
    <scope>NUCLEOTIDE SEQUENCE [LARGE SCALE GENOMIC DNA]</scope>
    <source>
        <strain evidence="7">DSM 241</strain>
    </source>
</reference>
<gene>
    <name evidence="6" type="ORF">SAMN05444515_11058</name>
</gene>
<accession>A0A1H7MU76</accession>
<feature type="region of interest" description="Disordered" evidence="4">
    <location>
        <begin position="291"/>
        <end position="341"/>
    </location>
</feature>
<keyword evidence="6" id="KW-0282">Flagellum</keyword>
<dbReference type="PANTHER" id="PTHR37533:SF2">
    <property type="entry name" value="FLAGELLAR HOOK-LENGTH CONTROL PROTEIN"/>
    <property type="match status" value="1"/>
</dbReference>
<evidence type="ECO:0000259" key="5">
    <source>
        <dbReference type="Pfam" id="PF02120"/>
    </source>
</evidence>
<keyword evidence="7" id="KW-1185">Reference proteome</keyword>
<evidence type="ECO:0000256" key="4">
    <source>
        <dbReference type="SAM" id="MobiDB-lite"/>
    </source>
</evidence>
<sequence length="341" mass="36231">MDMPIMQLPPSTRGSGEGSLAQFVKELPPELQEELVEGGDFWESLLLYFQDLEADLPGELGGQLPEGLVLPTDLDADKLRALMEEQGEADAEGLFAMLHALKGAEELPESGQVLPLPAAEPGNRPNQLVSAMAQVWRGGVEGQAPAQMQMQSIESLLARATSQAEGAGKEGLSVQLAGDVSLGLQPASQQQGPRVMALEVPMPQPNMSQSKWNEAVGNRVLWMVNQNVQGAELRLNPPHLGPLEIRVSMEGDRANVQFLAPHAATRDTLDAAIPRLREMFAENGVQLGDVDVSHREGGEGGQSPQDEGPSGGAARAEGAFTSESLEGPAPDRQSGLLDAYA</sequence>
<comment type="similarity">
    <text evidence="2">Belongs to the FliK family.</text>
</comment>
<dbReference type="PRINTS" id="PR01007">
    <property type="entry name" value="FLGHOOKFLIK"/>
</dbReference>
<keyword evidence="6" id="KW-0969">Cilium</keyword>
<organism evidence="6 7">
    <name type="scientific">Ectothiorhodospira marina</name>
    <dbReference type="NCBI Taxonomy" id="1396821"/>
    <lineage>
        <taxon>Bacteria</taxon>
        <taxon>Pseudomonadati</taxon>
        <taxon>Pseudomonadota</taxon>
        <taxon>Gammaproteobacteria</taxon>
        <taxon>Chromatiales</taxon>
        <taxon>Ectothiorhodospiraceae</taxon>
        <taxon>Ectothiorhodospira</taxon>
    </lineage>
</organism>
<dbReference type="STRING" id="1396821.SAMN05444515_11058"/>
<dbReference type="Gene3D" id="3.30.750.140">
    <property type="match status" value="1"/>
</dbReference>
<evidence type="ECO:0000313" key="6">
    <source>
        <dbReference type="EMBL" id="SEL14926.1"/>
    </source>
</evidence>
<dbReference type="InterPro" id="IPR021136">
    <property type="entry name" value="Flagellar_hook_control-like_C"/>
</dbReference>
<dbReference type="CDD" id="cd17470">
    <property type="entry name" value="T3SS_Flik_C"/>
    <property type="match status" value="1"/>
</dbReference>
<dbReference type="EMBL" id="FOAA01000010">
    <property type="protein sequence ID" value="SEL14926.1"/>
    <property type="molecule type" value="Genomic_DNA"/>
</dbReference>
<dbReference type="AlphaFoldDB" id="A0A1H7MU76"/>
<protein>
    <submittedName>
        <fullName evidence="6">Flagellar hook-length control protein FliK</fullName>
    </submittedName>
</protein>
<name>A0A1H7MU76_9GAMM</name>
<dbReference type="GO" id="GO:0044780">
    <property type="term" value="P:bacterial-type flagellum assembly"/>
    <property type="evidence" value="ECO:0007669"/>
    <property type="project" value="InterPro"/>
</dbReference>
<dbReference type="PANTHER" id="PTHR37533">
    <property type="entry name" value="FLAGELLAR HOOK-LENGTH CONTROL PROTEIN"/>
    <property type="match status" value="1"/>
</dbReference>
<proteinExistence type="inferred from homology"/>
<dbReference type="InterPro" id="IPR038610">
    <property type="entry name" value="FliK-like_C_sf"/>
</dbReference>
<comment type="function">
    <text evidence="1">Controls the length of the flagellar hook.</text>
</comment>